<dbReference type="EMBL" id="JAUSQX010000001">
    <property type="protein sequence ID" value="MDP9806383.1"/>
    <property type="molecule type" value="Genomic_DNA"/>
</dbReference>
<evidence type="ECO:0000256" key="2">
    <source>
        <dbReference type="ARBA" id="ARBA00022525"/>
    </source>
</evidence>
<evidence type="ECO:0000313" key="6">
    <source>
        <dbReference type="EMBL" id="MDP9806383.1"/>
    </source>
</evidence>
<dbReference type="Gene3D" id="2.60.40.10">
    <property type="entry name" value="Immunoglobulins"/>
    <property type="match status" value="2"/>
</dbReference>
<feature type="domain" description="SD-repeat containing protein B" evidence="5">
    <location>
        <begin position="647"/>
        <end position="732"/>
    </location>
</feature>
<sequence>MVPAGQTTQVLMEFTNGDTQAEFYPVVADLLDPSLEYIPNSEFTHGNWPEQYLPWDARQVEIIENFEGTGRTLVRISWPDQYSVPGNSPKFIFGFDVKVKSSTRPSQEMKDYKPEGLYSNTVYIADRKNPATAGDQCVRTFNVFATPREDTGNLLGLDVPHVFACTDTDHYEVGPSASLESKKYVKGSEDSDFRLSPEFGNVLPEKPAEFKLEIVNSGNIDLDKVIVYDVLPFIGDPGVRVHENNRDSSYRPLMTGPVRFDPETPEADVRYSLSSNPCRGEVVTSGAQRASAPDGCNDSWVAEPEVTDWSKVRAVRVDFGDTVLEPEKVWNLLIDVNAPEKSARRVAWNSFAVAARDRSLDQFLLPVEPAKVGLLVPGELELVKSHHIVDDAGAKLPNGKYQPGATVEYLIKVTNNGPGDLTETAVADTLPMGLTWDTSFQEASNGSFDFDTGIWTLNDQVSFPVLDFEGNEVRDVEGNVVTEMREKGLPRDASATLKLRATVDEATEGQELCNHVKADALEAREAVEAQDCFIVGVEIGELVWYDTDANGQFDEGEQGLPNVTVILKDSAGTEIERAVTDENGRYKFTGIQPAGYTVEIDRDSLPQKDSPWIDTHDVDGTPDGNATITLDRQNRTDVNFGLTQPVSIGDFVWLDENFNGIQNDGELGIGGVSVDLYQGNKLVDRVTTNDDGRYLFEGRLPGSDYRVKFGLPGGYNLAPVRAGEDHTINSKGLVVEMV</sequence>
<name>A0ABT9NHA3_9ACTO</name>
<organism evidence="6 7">
    <name type="scientific">Trueperella bonasi</name>
    <dbReference type="NCBI Taxonomy" id="312286"/>
    <lineage>
        <taxon>Bacteria</taxon>
        <taxon>Bacillati</taxon>
        <taxon>Actinomycetota</taxon>
        <taxon>Actinomycetes</taxon>
        <taxon>Actinomycetales</taxon>
        <taxon>Actinomycetaceae</taxon>
        <taxon>Trueperella</taxon>
    </lineage>
</organism>
<evidence type="ECO:0000259" key="5">
    <source>
        <dbReference type="Pfam" id="PF17210"/>
    </source>
</evidence>
<gene>
    <name evidence="6" type="ORF">J2S70_000965</name>
</gene>
<accession>A0ABT9NHA3</accession>
<evidence type="ECO:0000259" key="4">
    <source>
        <dbReference type="Pfam" id="PF01345"/>
    </source>
</evidence>
<reference evidence="6 7" key="1">
    <citation type="submission" date="2023-07" db="EMBL/GenBank/DDBJ databases">
        <title>Sequencing the genomes of 1000 actinobacteria strains.</title>
        <authorList>
            <person name="Klenk H.-P."/>
        </authorList>
    </citation>
    <scope>NUCLEOTIDE SEQUENCE [LARGE SCALE GENOMIC DNA]</scope>
    <source>
        <strain evidence="6 7">DSM 17163</strain>
    </source>
</reference>
<dbReference type="RefSeq" id="WP_307682609.1">
    <property type="nucleotide sequence ID" value="NZ_JAUSQX010000001.1"/>
</dbReference>
<dbReference type="NCBIfam" id="TIGR01451">
    <property type="entry name" value="B_ant_repeat"/>
    <property type="match status" value="1"/>
</dbReference>
<evidence type="ECO:0000313" key="7">
    <source>
        <dbReference type="Proteomes" id="UP001243212"/>
    </source>
</evidence>
<feature type="domain" description="SD-repeat containing protein B" evidence="5">
    <location>
        <begin position="538"/>
        <end position="621"/>
    </location>
</feature>
<dbReference type="InterPro" id="IPR013783">
    <property type="entry name" value="Ig-like_fold"/>
</dbReference>
<keyword evidence="3" id="KW-0732">Signal</keyword>
<dbReference type="PANTHER" id="PTHR23303">
    <property type="entry name" value="CARBOXYPEPTIDASE REGULATORY REGION-CONTAINING"/>
    <property type="match status" value="1"/>
</dbReference>
<dbReference type="InterPro" id="IPR047589">
    <property type="entry name" value="DUF11_rpt"/>
</dbReference>
<dbReference type="InterPro" id="IPR051417">
    <property type="entry name" value="SDr/BOS_complex"/>
</dbReference>
<protein>
    <submittedName>
        <fullName evidence="6">Repeat protein (TIGR01451 family)</fullName>
    </submittedName>
</protein>
<dbReference type="Proteomes" id="UP001243212">
    <property type="component" value="Unassembled WGS sequence"/>
</dbReference>
<dbReference type="InterPro" id="IPR033764">
    <property type="entry name" value="Sdr_B"/>
</dbReference>
<dbReference type="Pfam" id="PF17210">
    <property type="entry name" value="SdrD_B"/>
    <property type="match status" value="2"/>
</dbReference>
<keyword evidence="7" id="KW-1185">Reference proteome</keyword>
<evidence type="ECO:0000256" key="3">
    <source>
        <dbReference type="ARBA" id="ARBA00022729"/>
    </source>
</evidence>
<dbReference type="InterPro" id="IPR001434">
    <property type="entry name" value="OmcB-like_DUF11"/>
</dbReference>
<comment type="caution">
    <text evidence="6">The sequence shown here is derived from an EMBL/GenBank/DDBJ whole genome shotgun (WGS) entry which is preliminary data.</text>
</comment>
<dbReference type="SUPFAM" id="SSF117074">
    <property type="entry name" value="Hypothetical protein PA1324"/>
    <property type="match status" value="2"/>
</dbReference>
<evidence type="ECO:0000256" key="1">
    <source>
        <dbReference type="ARBA" id="ARBA00004613"/>
    </source>
</evidence>
<feature type="domain" description="DUF11" evidence="4">
    <location>
        <begin position="398"/>
        <end position="520"/>
    </location>
</feature>
<proteinExistence type="predicted"/>
<keyword evidence="2" id="KW-0964">Secreted</keyword>
<comment type="subcellular location">
    <subcellularLocation>
        <location evidence="1">Secreted</location>
    </subcellularLocation>
</comment>
<dbReference type="Pfam" id="PF01345">
    <property type="entry name" value="DUF11"/>
    <property type="match status" value="1"/>
</dbReference>